<dbReference type="GO" id="GO:0005506">
    <property type="term" value="F:iron ion binding"/>
    <property type="evidence" value="ECO:0007669"/>
    <property type="project" value="InterPro"/>
</dbReference>
<dbReference type="PANTHER" id="PTHR11908:SF157">
    <property type="entry name" value="XANTHINE DEHYDROGENASE SUBUNIT D-RELATED"/>
    <property type="match status" value="1"/>
</dbReference>
<dbReference type="SMART" id="SM01008">
    <property type="entry name" value="Ald_Xan_dh_C"/>
    <property type="match status" value="1"/>
</dbReference>
<dbReference type="Pfam" id="PF01315">
    <property type="entry name" value="Ald_Xan_dh_C"/>
    <property type="match status" value="1"/>
</dbReference>
<accession>A0A1B1YPY8</accession>
<name>A0A1B1YPY8_9GAMM</name>
<keyword evidence="3" id="KW-1185">Reference proteome</keyword>
<dbReference type="InterPro" id="IPR046867">
    <property type="entry name" value="AldOxase/xan_DH_MoCoBD2"/>
</dbReference>
<organism evidence="2 3">
    <name type="scientific">Immundisolibacter cernigliae</name>
    <dbReference type="NCBI Taxonomy" id="1810504"/>
    <lineage>
        <taxon>Bacteria</taxon>
        <taxon>Pseudomonadati</taxon>
        <taxon>Pseudomonadota</taxon>
        <taxon>Gammaproteobacteria</taxon>
        <taxon>Immundisolibacterales</taxon>
        <taxon>Immundisolibacteraceae</taxon>
        <taxon>Immundisolibacter</taxon>
    </lineage>
</organism>
<dbReference type="STRING" id="1810504.PG2T_00655"/>
<sequence length="749" mass="79844">MAHKFVGQRTSRMEGPDKVTGAARYAADYVLPGMAWGRILRSPYPHARIVRIDTAAARALPGVYAVVTGKDFPYYAGRAIRDHAVLAVGTVRFVGDRVAAVAAQTRDIAEQALSLIEVEYEELPAVFDVDTALAPGAPRVHEQPKSYAGAFTHPQEPDLPNVCAYMRWQHGELDAGFAAADRVFEHTFRTPTEHHGYIEPHAVLARVDTDGRAEVWASNKSPYMLRAQLAACFGVEPATIKLHNLHIGGDFGGKGSQMEAPVAYLLAREAGRPVKLVMSYTEELMAANARHAARIDIKTGVRSDGTITAMQVDLKFNGGAYGAYKPLPSLNLHGADQAASCYRVPAIDIHSTVVYTNTIPGGHMRSPGCPQTMFAVEAQFDLIARALGMDPAAFRLKNVLREGDASPTGVQWPTVRAAETLQAALRESGYHERRGKEPNVGFGIAMYERGVVGGDSSCRIELATDGKITVLLPIGDPGQGTFTAVQQFVAEALGMPPAQVGIRIADTDGLPFDFGVGGCRTTYAIGQTVMNAVAALREKLAPIAAAALGCDAQALTWQRGRAIGNGRDIDLVDLAARADGPLAAQVYEKLGLFPDNADTNFTAQVAEVEVDAETGQVRVRRITSAHDVGTIVNPEAHQGQIEGGTLMGLGFALMSEHRMEDGQPLALHLGDYKIPCIADIPQLKTVLLERAEGPGPFNCGPIAEAANVPAPAAIANAVADAIGAPIMQLPVSAERVYGLLQATRRPQAA</sequence>
<dbReference type="Pfam" id="PF02738">
    <property type="entry name" value="MoCoBD_1"/>
    <property type="match status" value="1"/>
</dbReference>
<dbReference type="Gene3D" id="3.90.1170.50">
    <property type="entry name" value="Aldehyde oxidase/xanthine dehydrogenase, a/b hammerhead"/>
    <property type="match status" value="1"/>
</dbReference>
<gene>
    <name evidence="2" type="ORF">PG2T_00655</name>
</gene>
<dbReference type="KEGG" id="gbi:PG2T_00655"/>
<dbReference type="InParanoid" id="A0A1B1YPY8"/>
<dbReference type="AlphaFoldDB" id="A0A1B1YPY8"/>
<protein>
    <recommendedName>
        <fullName evidence="1">Aldehyde oxidase/xanthine dehydrogenase a/b hammerhead domain-containing protein</fullName>
    </recommendedName>
</protein>
<dbReference type="OrthoDB" id="9758509at2"/>
<proteinExistence type="predicted"/>
<evidence type="ECO:0000259" key="1">
    <source>
        <dbReference type="SMART" id="SM01008"/>
    </source>
</evidence>
<dbReference type="InterPro" id="IPR008274">
    <property type="entry name" value="AldOxase/xan_DH_MoCoBD1"/>
</dbReference>
<dbReference type="FunCoup" id="A0A1B1YPY8">
    <property type="interactions" value="236"/>
</dbReference>
<dbReference type="EMBL" id="CP014671">
    <property type="protein sequence ID" value="ANX02849.1"/>
    <property type="molecule type" value="Genomic_DNA"/>
</dbReference>
<dbReference type="GO" id="GO:0016491">
    <property type="term" value="F:oxidoreductase activity"/>
    <property type="evidence" value="ECO:0007669"/>
    <property type="project" value="InterPro"/>
</dbReference>
<dbReference type="InterPro" id="IPR037165">
    <property type="entry name" value="AldOxase/xan_DH_Mopterin-bd_sf"/>
</dbReference>
<reference evidence="3" key="1">
    <citation type="submission" date="2016-03" db="EMBL/GenBank/DDBJ databases">
        <title>Complete genome sequence of Solimmundus cernigliae, representing a novel lineage of polycyclic aromatic hydrocarbon degraders within the Gammaproteobacteria.</title>
        <authorList>
            <person name="Singleton D.R."/>
            <person name="Dickey A.N."/>
            <person name="Scholl E.H."/>
            <person name="Wright F.A."/>
            <person name="Aitken M.D."/>
        </authorList>
    </citation>
    <scope>NUCLEOTIDE SEQUENCE [LARGE SCALE GENOMIC DNA]</scope>
    <source>
        <strain evidence="3">TR3.2</strain>
    </source>
</reference>
<dbReference type="InterPro" id="IPR036856">
    <property type="entry name" value="Ald_Oxase/Xan_DH_a/b_sf"/>
</dbReference>
<dbReference type="RefSeq" id="WP_068802363.1">
    <property type="nucleotide sequence ID" value="NZ_CP014671.1"/>
</dbReference>
<evidence type="ECO:0000313" key="2">
    <source>
        <dbReference type="EMBL" id="ANX02849.1"/>
    </source>
</evidence>
<dbReference type="SUPFAM" id="SSF56003">
    <property type="entry name" value="Molybdenum cofactor-binding domain"/>
    <property type="match status" value="1"/>
</dbReference>
<dbReference type="Pfam" id="PF20256">
    <property type="entry name" value="MoCoBD_2"/>
    <property type="match status" value="1"/>
</dbReference>
<dbReference type="PANTHER" id="PTHR11908">
    <property type="entry name" value="XANTHINE DEHYDROGENASE"/>
    <property type="match status" value="1"/>
</dbReference>
<feature type="domain" description="Aldehyde oxidase/xanthine dehydrogenase a/b hammerhead" evidence="1">
    <location>
        <begin position="20"/>
        <end position="124"/>
    </location>
</feature>
<dbReference type="SUPFAM" id="SSF54665">
    <property type="entry name" value="CO dehydrogenase molybdoprotein N-domain-like"/>
    <property type="match status" value="1"/>
</dbReference>
<evidence type="ECO:0000313" key="3">
    <source>
        <dbReference type="Proteomes" id="UP000092952"/>
    </source>
</evidence>
<dbReference type="InterPro" id="IPR016208">
    <property type="entry name" value="Ald_Oxase/xanthine_DH-like"/>
</dbReference>
<dbReference type="Proteomes" id="UP000092952">
    <property type="component" value="Chromosome"/>
</dbReference>
<dbReference type="InterPro" id="IPR000674">
    <property type="entry name" value="Ald_Oxase/Xan_DH_a/b"/>
</dbReference>
<dbReference type="Gene3D" id="3.30.365.10">
    <property type="entry name" value="Aldehyde oxidase/xanthine dehydrogenase, molybdopterin binding domain"/>
    <property type="match status" value="4"/>
</dbReference>